<evidence type="ECO:0000313" key="2">
    <source>
        <dbReference type="EMBL" id="PWH06046.1"/>
    </source>
</evidence>
<evidence type="ECO:0000313" key="3">
    <source>
        <dbReference type="Proteomes" id="UP000245590"/>
    </source>
</evidence>
<organism evidence="2 3">
    <name type="scientific">Brachybacterium endophyticum</name>
    <dbReference type="NCBI Taxonomy" id="2182385"/>
    <lineage>
        <taxon>Bacteria</taxon>
        <taxon>Bacillati</taxon>
        <taxon>Actinomycetota</taxon>
        <taxon>Actinomycetes</taxon>
        <taxon>Micrococcales</taxon>
        <taxon>Dermabacteraceae</taxon>
        <taxon>Brachybacterium</taxon>
    </lineage>
</organism>
<dbReference type="EMBL" id="QFKX01000003">
    <property type="protein sequence ID" value="PWH06046.1"/>
    <property type="molecule type" value="Genomic_DNA"/>
</dbReference>
<accession>A0A2U2RJL9</accession>
<evidence type="ECO:0008006" key="4">
    <source>
        <dbReference type="Google" id="ProtNLM"/>
    </source>
</evidence>
<protein>
    <recommendedName>
        <fullName evidence="4">WXG100 family type VII secretion target</fullName>
    </recommendedName>
</protein>
<dbReference type="Gene3D" id="1.10.287.1060">
    <property type="entry name" value="ESAT-6-like"/>
    <property type="match status" value="1"/>
</dbReference>
<feature type="region of interest" description="Disordered" evidence="1">
    <location>
        <begin position="75"/>
        <end position="111"/>
    </location>
</feature>
<reference evidence="2 3" key="1">
    <citation type="submission" date="2018-05" db="EMBL/GenBank/DDBJ databases">
        <title>Brachybacterium sp. M1HQ-2T, whole genome shotgun sequence.</title>
        <authorList>
            <person name="Tuo L."/>
        </authorList>
    </citation>
    <scope>NUCLEOTIDE SEQUENCE [LARGE SCALE GENOMIC DNA]</scope>
    <source>
        <strain evidence="2 3">M1HQ-2</strain>
    </source>
</reference>
<feature type="compositionally biased region" description="Gly residues" evidence="1">
    <location>
        <begin position="97"/>
        <end position="107"/>
    </location>
</feature>
<dbReference type="OrthoDB" id="4793176at2"/>
<sequence length="357" mass="36879">MSGGFYGADTEQLRQYAQRMSNRATSLEDLRSKLDPLVMDESSWQGPDADQFRSTWSSGVSSSFQDVVERLRQRSRTLGDQADEQDQASDGDRGSSQGSGGGDGSGEGSPSLWDRLMSGKDIYNKMQTVFSKSKKAFDLLKDVYRGSHALDAIKDPITALMAAGMYGKSITSKVFSSTKEYGVLAQKIAGQLHLPTGFGNKNFFGWADDLAGKVPFLTKAAPFVGKALPGIDVLTGGYQMVSSIKSGDTFHAVTGGASALGGGLMLAGGAMSATGVGAVIGGPIAATGAVIAGGAAVADLGKLAWDHRQEIAEGLGNAKDWAVDTGKDIASGAADVASDVGDSIADGVSGAWHGVFG</sequence>
<evidence type="ECO:0000256" key="1">
    <source>
        <dbReference type="SAM" id="MobiDB-lite"/>
    </source>
</evidence>
<gene>
    <name evidence="2" type="ORF">DEO23_09520</name>
</gene>
<feature type="region of interest" description="Disordered" evidence="1">
    <location>
        <begin position="38"/>
        <end position="62"/>
    </location>
</feature>
<dbReference type="Proteomes" id="UP000245590">
    <property type="component" value="Unassembled WGS sequence"/>
</dbReference>
<dbReference type="SUPFAM" id="SSF140453">
    <property type="entry name" value="EsxAB dimer-like"/>
    <property type="match status" value="1"/>
</dbReference>
<feature type="compositionally biased region" description="Polar residues" evidence="1">
    <location>
        <begin position="52"/>
        <end position="62"/>
    </location>
</feature>
<keyword evidence="3" id="KW-1185">Reference proteome</keyword>
<comment type="caution">
    <text evidence="2">The sequence shown here is derived from an EMBL/GenBank/DDBJ whole genome shotgun (WGS) entry which is preliminary data.</text>
</comment>
<name>A0A2U2RJL9_9MICO</name>
<dbReference type="AlphaFoldDB" id="A0A2U2RJL9"/>
<proteinExistence type="predicted"/>
<dbReference type="InterPro" id="IPR036689">
    <property type="entry name" value="ESAT-6-like_sf"/>
</dbReference>